<dbReference type="GO" id="GO:0042773">
    <property type="term" value="P:ATP synthesis coupled electron transport"/>
    <property type="evidence" value="ECO:0007669"/>
    <property type="project" value="InterPro"/>
</dbReference>
<dbReference type="GO" id="GO:0008137">
    <property type="term" value="F:NADH dehydrogenase (ubiquinone) activity"/>
    <property type="evidence" value="ECO:0007669"/>
    <property type="project" value="InterPro"/>
</dbReference>
<evidence type="ECO:0000256" key="1">
    <source>
        <dbReference type="ARBA" id="ARBA00004651"/>
    </source>
</evidence>
<dbReference type="RefSeq" id="WP_006259514.1">
    <property type="nucleotide sequence ID" value="NZ_BCMQ01000021.1"/>
</dbReference>
<dbReference type="GO" id="GO:0005886">
    <property type="term" value="C:plasma membrane"/>
    <property type="evidence" value="ECO:0007669"/>
    <property type="project" value="UniProtKB-SubCell"/>
</dbReference>
<keyword evidence="3" id="KW-1003">Cell membrane</keyword>
<evidence type="ECO:0000313" key="9">
    <source>
        <dbReference type="EMBL" id="ALU25095.1"/>
    </source>
</evidence>
<evidence type="ECO:0000313" key="10">
    <source>
        <dbReference type="Proteomes" id="UP000069030"/>
    </source>
</evidence>
<proteinExistence type="inferred from homology"/>
<feature type="domain" description="NADH:quinone oxidoreductase/Mrp antiporter transmembrane" evidence="8">
    <location>
        <begin position="129"/>
        <end position="418"/>
    </location>
</feature>
<sequence>MISNFILAPILAHMLTAIVLLFFWKNVQAQKTVSVIGNIIGFFVSLRLFTLIWENGNMTLQMGGWEAPFGITFVGDMLSATMVMLTAIVSLAVGIYSTAATNISRIRYGHFFIYHFLIMGLMGAFLTGDIFNLYVWFEVVIISSFVLLTLGGKKRQMEGAVKYVTMNMLASVIFLTAIGILYGLTGSLNIADLPEHVAAVENRGLVTVTALLFFVGFGIKSAVFPMYFWLPSSYHTPPSAIGAVFGGLLTKMGVYSMIRVFTVVFEPDDFVLQVFIVIAILTMISGALGVINKRNIRRILSYFIVCHIGYLIAGIGIYTELAFVGVVFYLIHDVIVKSNFFMMSGLIQKIRVTQDIYRLGGFYKDYPKLSIVFAIILFSLAGIPPLSGFWPKILLFQEAFKQESYVLLGTLIFASFITLFIVARIWSEVFWKDLPKPNAEEVDYFAPFHTRGKIALVLPVIGLAVVSLLIGFNASFVFKVAERVAYELMNPSIYIESVMHHLK</sequence>
<dbReference type="Pfam" id="PF00361">
    <property type="entry name" value="Proton_antipo_M"/>
    <property type="match status" value="1"/>
</dbReference>
<organism evidence="9 10">
    <name type="scientific">Myroides odoratimimus</name>
    <dbReference type="NCBI Taxonomy" id="76832"/>
    <lineage>
        <taxon>Bacteria</taxon>
        <taxon>Pseudomonadati</taxon>
        <taxon>Bacteroidota</taxon>
        <taxon>Flavobacteriia</taxon>
        <taxon>Flavobacteriales</taxon>
        <taxon>Flavobacteriaceae</taxon>
        <taxon>Myroides</taxon>
    </lineage>
</organism>
<dbReference type="PRINTS" id="PR01437">
    <property type="entry name" value="NUOXDRDTASE4"/>
</dbReference>
<evidence type="ECO:0000256" key="6">
    <source>
        <dbReference type="ARBA" id="ARBA00023136"/>
    </source>
</evidence>
<comment type="subcellular location">
    <subcellularLocation>
        <location evidence="1">Cell membrane</location>
        <topology evidence="1">Multi-pass membrane protein</topology>
    </subcellularLocation>
    <subcellularLocation>
        <location evidence="7">Membrane</location>
        <topology evidence="7">Multi-pass membrane protein</topology>
    </subcellularLocation>
</comment>
<dbReference type="InterPro" id="IPR003918">
    <property type="entry name" value="NADH_UbQ_OxRdtase"/>
</dbReference>
<keyword evidence="6" id="KW-0472">Membrane</keyword>
<dbReference type="eggNOG" id="COG0651">
    <property type="taxonomic scope" value="Bacteria"/>
</dbReference>
<accession>A0A0S7ECA3</accession>
<evidence type="ECO:0000256" key="7">
    <source>
        <dbReference type="RuleBase" id="RU000320"/>
    </source>
</evidence>
<dbReference type="InterPro" id="IPR001750">
    <property type="entry name" value="ND/Mrp_TM"/>
</dbReference>
<keyword evidence="4 7" id="KW-0812">Transmembrane</keyword>
<reference evidence="9 10" key="1">
    <citation type="journal article" date="2016" name="J. Zhejiang Univ. Sci. B">
        <title>Antibiotic resistance mechanisms of Myroides sp.</title>
        <authorList>
            <person name="Hu S."/>
            <person name="Yuan S."/>
            <person name="Qu H."/>
            <person name="Jiang T."/>
            <person name="Zhou Y."/>
            <person name="Wang M."/>
            <person name="Ming D."/>
        </authorList>
    </citation>
    <scope>NUCLEOTIDE SEQUENCE [LARGE SCALE GENOMIC DNA]</scope>
    <source>
        <strain evidence="9 10">PR63039</strain>
    </source>
</reference>
<dbReference type="AlphaFoldDB" id="A0A0S7ECA3"/>
<dbReference type="PANTHER" id="PTHR42703:SF1">
    <property type="entry name" value="NA(+)_H(+) ANTIPORTER SUBUNIT D1"/>
    <property type="match status" value="1"/>
</dbReference>
<dbReference type="PANTHER" id="PTHR42703">
    <property type="entry name" value="NADH DEHYDROGENASE"/>
    <property type="match status" value="1"/>
</dbReference>
<keyword evidence="5" id="KW-1133">Transmembrane helix</keyword>
<comment type="similarity">
    <text evidence="2">Belongs to the CPA3 antiporters (TC 2.A.63) subunit D family.</text>
</comment>
<evidence type="ECO:0000259" key="8">
    <source>
        <dbReference type="Pfam" id="PF00361"/>
    </source>
</evidence>
<evidence type="ECO:0000256" key="2">
    <source>
        <dbReference type="ARBA" id="ARBA00005346"/>
    </source>
</evidence>
<evidence type="ECO:0000256" key="4">
    <source>
        <dbReference type="ARBA" id="ARBA00022692"/>
    </source>
</evidence>
<dbReference type="Proteomes" id="UP000069030">
    <property type="component" value="Chromosome"/>
</dbReference>
<gene>
    <name evidence="9" type="ORF">AS202_02495</name>
</gene>
<name>A0A0S7ECA3_9FLAO</name>
<protein>
    <submittedName>
        <fullName evidence="9">Cation:proton antiporter</fullName>
    </submittedName>
</protein>
<dbReference type="EMBL" id="CP013690">
    <property type="protein sequence ID" value="ALU25095.1"/>
    <property type="molecule type" value="Genomic_DNA"/>
</dbReference>
<evidence type="ECO:0000256" key="3">
    <source>
        <dbReference type="ARBA" id="ARBA00022475"/>
    </source>
</evidence>
<dbReference type="InterPro" id="IPR050586">
    <property type="entry name" value="CPA3_Na-H_Antiporter_D"/>
</dbReference>
<dbReference type="KEGG" id="mod:AS202_02495"/>
<evidence type="ECO:0000256" key="5">
    <source>
        <dbReference type="ARBA" id="ARBA00022989"/>
    </source>
</evidence>